<accession>A0A8X6HYC5</accession>
<dbReference type="AlphaFoldDB" id="A0A8X6HYC5"/>
<protein>
    <submittedName>
        <fullName evidence="2">Uncharacterized protein</fullName>
    </submittedName>
</protein>
<dbReference type="Proteomes" id="UP000887116">
    <property type="component" value="Unassembled WGS sequence"/>
</dbReference>
<comment type="caution">
    <text evidence="2">The sequence shown here is derived from an EMBL/GenBank/DDBJ whole genome shotgun (WGS) entry which is preliminary data.</text>
</comment>
<feature type="compositionally biased region" description="Basic and acidic residues" evidence="1">
    <location>
        <begin position="117"/>
        <end position="133"/>
    </location>
</feature>
<feature type="region of interest" description="Disordered" evidence="1">
    <location>
        <begin position="1"/>
        <end position="133"/>
    </location>
</feature>
<evidence type="ECO:0000256" key="1">
    <source>
        <dbReference type="SAM" id="MobiDB-lite"/>
    </source>
</evidence>
<dbReference type="OrthoDB" id="5583at2759"/>
<dbReference type="EMBL" id="BMAO01019479">
    <property type="protein sequence ID" value="GFR30815.1"/>
    <property type="molecule type" value="Genomic_DNA"/>
</dbReference>
<keyword evidence="3" id="KW-1185">Reference proteome</keyword>
<evidence type="ECO:0000313" key="3">
    <source>
        <dbReference type="Proteomes" id="UP000887116"/>
    </source>
</evidence>
<gene>
    <name evidence="2" type="primary">SART1</name>
    <name evidence="2" type="ORF">TNCT_313961</name>
</gene>
<organism evidence="2 3">
    <name type="scientific">Trichonephila clavata</name>
    <name type="common">Joro spider</name>
    <name type="synonym">Nephila clavata</name>
    <dbReference type="NCBI Taxonomy" id="2740835"/>
    <lineage>
        <taxon>Eukaryota</taxon>
        <taxon>Metazoa</taxon>
        <taxon>Ecdysozoa</taxon>
        <taxon>Arthropoda</taxon>
        <taxon>Chelicerata</taxon>
        <taxon>Arachnida</taxon>
        <taxon>Araneae</taxon>
        <taxon>Araneomorphae</taxon>
        <taxon>Entelegynae</taxon>
        <taxon>Araneoidea</taxon>
        <taxon>Nephilidae</taxon>
        <taxon>Trichonephila</taxon>
    </lineage>
</organism>
<proteinExistence type="predicted"/>
<evidence type="ECO:0000313" key="2">
    <source>
        <dbReference type="EMBL" id="GFR30815.1"/>
    </source>
</evidence>
<sequence>MGSTKKHKEKKDRKKHKRDRSRSREKDRDSHKKSHKSSHRREKRKSPEPGSPELESRFSKRRLISGEENIPRRETEKRENRSASDDEFDVERLLDSKLSENPEFSSLKRSSKKRKREGALEELKRRHTLGENEDSLERFATEQMLEEHAAQDSVLKKIQSPTMDAHFSHEEVRIKEEP</sequence>
<feature type="compositionally biased region" description="Basic and acidic residues" evidence="1">
    <location>
        <begin position="69"/>
        <end position="100"/>
    </location>
</feature>
<feature type="compositionally biased region" description="Basic residues" evidence="1">
    <location>
        <begin position="31"/>
        <end position="44"/>
    </location>
</feature>
<name>A0A8X6HYC5_TRICU</name>
<reference evidence="2" key="1">
    <citation type="submission" date="2020-07" db="EMBL/GenBank/DDBJ databases">
        <title>Multicomponent nature underlies the extraordinary mechanical properties of spider dragline silk.</title>
        <authorList>
            <person name="Kono N."/>
            <person name="Nakamura H."/>
            <person name="Mori M."/>
            <person name="Yoshida Y."/>
            <person name="Ohtoshi R."/>
            <person name="Malay A.D."/>
            <person name="Moran D.A.P."/>
            <person name="Tomita M."/>
            <person name="Numata K."/>
            <person name="Arakawa K."/>
        </authorList>
    </citation>
    <scope>NUCLEOTIDE SEQUENCE</scope>
</reference>
<feature type="compositionally biased region" description="Basic residues" evidence="1">
    <location>
        <begin position="1"/>
        <end position="21"/>
    </location>
</feature>